<keyword evidence="3" id="KW-1185">Reference proteome</keyword>
<organism evidence="2 3">
    <name type="scientific">Brassicogethes aeneus</name>
    <name type="common">Rape pollen beetle</name>
    <name type="synonym">Meligethes aeneus</name>
    <dbReference type="NCBI Taxonomy" id="1431903"/>
    <lineage>
        <taxon>Eukaryota</taxon>
        <taxon>Metazoa</taxon>
        <taxon>Ecdysozoa</taxon>
        <taxon>Arthropoda</taxon>
        <taxon>Hexapoda</taxon>
        <taxon>Insecta</taxon>
        <taxon>Pterygota</taxon>
        <taxon>Neoptera</taxon>
        <taxon>Endopterygota</taxon>
        <taxon>Coleoptera</taxon>
        <taxon>Polyphaga</taxon>
        <taxon>Cucujiformia</taxon>
        <taxon>Nitidulidae</taxon>
        <taxon>Meligethinae</taxon>
        <taxon>Brassicogethes</taxon>
    </lineage>
</organism>
<gene>
    <name evidence="2" type="ORF">MELIAE_LOCUS8858</name>
</gene>
<dbReference type="OrthoDB" id="7700296at2759"/>
<sequence length="268" mass="31633">MYMHMHLDLSDKIGILEEHFSKEKIYLLTFYPGERNVLKDLFKTLKRKLMECTRNRKYFVDRNEEWLKRNITLMIQRTIELEKMEWEDQVKPSTSSKNMGRPPKKFEDMSERTKRRVTKDLRESHSTAQLTFAARMSLRASEASKATSVIKDITTTSPSKALKYKRALKSASILRPTEISGNLELSDVVEDRNEEWLKRNITLMIQRTIELEKMEWEDQVKPSTSSKNMGRPPKKFEDMSERTKRRVKKDLRESNSTAQLTFAARMSL</sequence>
<dbReference type="EMBL" id="OV121137">
    <property type="protein sequence ID" value="CAH0558562.1"/>
    <property type="molecule type" value="Genomic_DNA"/>
</dbReference>
<evidence type="ECO:0000313" key="2">
    <source>
        <dbReference type="EMBL" id="CAH0558562.1"/>
    </source>
</evidence>
<evidence type="ECO:0000313" key="3">
    <source>
        <dbReference type="Proteomes" id="UP001154078"/>
    </source>
</evidence>
<dbReference type="Proteomes" id="UP001154078">
    <property type="component" value="Chromosome 6"/>
</dbReference>
<reference evidence="2" key="1">
    <citation type="submission" date="2021-12" db="EMBL/GenBank/DDBJ databases">
        <authorList>
            <person name="King R."/>
        </authorList>
    </citation>
    <scope>NUCLEOTIDE SEQUENCE</scope>
</reference>
<feature type="region of interest" description="Disordered" evidence="1">
    <location>
        <begin position="216"/>
        <end position="256"/>
    </location>
</feature>
<name>A0A9P0FK68_BRAAE</name>
<feature type="region of interest" description="Disordered" evidence="1">
    <location>
        <begin position="86"/>
        <end position="121"/>
    </location>
</feature>
<dbReference type="AlphaFoldDB" id="A0A9P0FK68"/>
<evidence type="ECO:0000256" key="1">
    <source>
        <dbReference type="SAM" id="MobiDB-lite"/>
    </source>
</evidence>
<protein>
    <submittedName>
        <fullName evidence="2">Uncharacterized protein</fullName>
    </submittedName>
</protein>
<feature type="compositionally biased region" description="Basic and acidic residues" evidence="1">
    <location>
        <begin position="104"/>
        <end position="121"/>
    </location>
</feature>
<proteinExistence type="predicted"/>
<accession>A0A9P0FK68</accession>